<evidence type="ECO:0000256" key="4">
    <source>
        <dbReference type="ARBA" id="ARBA00022448"/>
    </source>
</evidence>
<feature type="transmembrane region" description="Helical" evidence="12">
    <location>
        <begin position="340"/>
        <end position="360"/>
    </location>
</feature>
<keyword evidence="8 12" id="KW-1133">Transmembrane helix</keyword>
<dbReference type="InterPro" id="IPR048279">
    <property type="entry name" value="MdtK-like"/>
</dbReference>
<feature type="transmembrane region" description="Helical" evidence="12">
    <location>
        <begin position="52"/>
        <end position="73"/>
    </location>
</feature>
<dbReference type="InterPro" id="IPR050222">
    <property type="entry name" value="MATE_MdtK"/>
</dbReference>
<dbReference type="EMBL" id="LS483343">
    <property type="protein sequence ID" value="SQF39054.1"/>
    <property type="molecule type" value="Genomic_DNA"/>
</dbReference>
<dbReference type="NCBIfam" id="TIGR00797">
    <property type="entry name" value="matE"/>
    <property type="match status" value="1"/>
</dbReference>
<organism evidence="13 14">
    <name type="scientific">Streptococcus ferus</name>
    <dbReference type="NCBI Taxonomy" id="1345"/>
    <lineage>
        <taxon>Bacteria</taxon>
        <taxon>Bacillati</taxon>
        <taxon>Bacillota</taxon>
        <taxon>Bacilli</taxon>
        <taxon>Lactobacillales</taxon>
        <taxon>Streptococcaceae</taxon>
        <taxon>Streptococcus</taxon>
    </lineage>
</organism>
<sequence>MKHQKQILNIALPAMGENLLQMLMGLVDNYLVAQLGLSAVSGVAVANNIITIYQALFIAIGSAITSIVAKSLAQKDQSAYQGYQNDALSLTIILSLILGVISVVWGTTLLKLLGTQNSVSEIGGRYLALVGGGVLFLGLMTSLGSLLRARGRVRLPMYVSLVSNLLNALLSTLAIFLFNWGVEGVAAATVLSRAIGTLILAKQLKLKVWDWQFHLAIDRDLLRLALPASLERLMMRAGDLVIVALIVTFGTKVVAGNAIGETLTQFNYMPGLGLSTAAVVLTAHYLGQAKIDQIRQVEREIYLIAVLSMGVLAGFILLLGPVLGRLFTDNTSALQASQTVLLFSFLGTPVTAGTLVYTAIWQGLGNAKLPFYTTSIGMWLIRVLIGYLLGISLQLGLSGVWMATVLDNLFRHFFLYKRYRRYIG</sequence>
<evidence type="ECO:0000313" key="13">
    <source>
        <dbReference type="EMBL" id="SQF39054.1"/>
    </source>
</evidence>
<dbReference type="PANTHER" id="PTHR43298:SF4">
    <property type="entry name" value="DRUG_SODIUM ANTIPORTER"/>
    <property type="match status" value="1"/>
</dbReference>
<dbReference type="Pfam" id="PF01554">
    <property type="entry name" value="MatE"/>
    <property type="match status" value="2"/>
</dbReference>
<accession>A0A2X3VCF2</accession>
<name>A0A2X3VCF2_9STRE</name>
<gene>
    <name evidence="13" type="ORF">NCTC12278_00109</name>
</gene>
<evidence type="ECO:0000256" key="9">
    <source>
        <dbReference type="ARBA" id="ARBA00023065"/>
    </source>
</evidence>
<feature type="transmembrane region" description="Helical" evidence="12">
    <location>
        <begin position="126"/>
        <end position="146"/>
    </location>
</feature>
<protein>
    <recommendedName>
        <fullName evidence="3">Probable multidrug resistance protein NorM</fullName>
    </recommendedName>
    <alternativeName>
        <fullName evidence="11">Multidrug-efflux transporter</fullName>
    </alternativeName>
</protein>
<keyword evidence="10 12" id="KW-0472">Membrane</keyword>
<dbReference type="InterPro" id="IPR002528">
    <property type="entry name" value="MATE_fam"/>
</dbReference>
<evidence type="ECO:0000313" key="14">
    <source>
        <dbReference type="Proteomes" id="UP000249495"/>
    </source>
</evidence>
<keyword evidence="14" id="KW-1185">Reference proteome</keyword>
<dbReference type="KEGG" id="sfer:NCTC12278_00109"/>
<dbReference type="OrthoDB" id="9806302at2"/>
<evidence type="ECO:0000256" key="10">
    <source>
        <dbReference type="ARBA" id="ARBA00023136"/>
    </source>
</evidence>
<evidence type="ECO:0000256" key="1">
    <source>
        <dbReference type="ARBA" id="ARBA00003408"/>
    </source>
</evidence>
<evidence type="ECO:0000256" key="2">
    <source>
        <dbReference type="ARBA" id="ARBA00004651"/>
    </source>
</evidence>
<dbReference type="GO" id="GO:0042910">
    <property type="term" value="F:xenobiotic transmembrane transporter activity"/>
    <property type="evidence" value="ECO:0007669"/>
    <property type="project" value="InterPro"/>
</dbReference>
<keyword evidence="6" id="KW-1003">Cell membrane</keyword>
<comment type="function">
    <text evidence="1">Multidrug efflux pump.</text>
</comment>
<feature type="transmembrane region" description="Helical" evidence="12">
    <location>
        <begin position="85"/>
        <end position="106"/>
    </location>
</feature>
<dbReference type="RefSeq" id="WP_040804170.1">
    <property type="nucleotide sequence ID" value="NZ_LS483343.1"/>
</dbReference>
<evidence type="ECO:0000256" key="11">
    <source>
        <dbReference type="ARBA" id="ARBA00031636"/>
    </source>
</evidence>
<feature type="transmembrane region" description="Helical" evidence="12">
    <location>
        <begin position="240"/>
        <end position="259"/>
    </location>
</feature>
<evidence type="ECO:0000256" key="3">
    <source>
        <dbReference type="ARBA" id="ARBA00020268"/>
    </source>
</evidence>
<dbReference type="PIRSF" id="PIRSF006603">
    <property type="entry name" value="DinF"/>
    <property type="match status" value="1"/>
</dbReference>
<feature type="transmembrane region" description="Helical" evidence="12">
    <location>
        <begin position="301"/>
        <end position="320"/>
    </location>
</feature>
<feature type="transmembrane region" description="Helical" evidence="12">
    <location>
        <begin position="158"/>
        <end position="178"/>
    </location>
</feature>
<evidence type="ECO:0000256" key="7">
    <source>
        <dbReference type="ARBA" id="ARBA00022692"/>
    </source>
</evidence>
<keyword evidence="7 12" id="KW-0812">Transmembrane</keyword>
<dbReference type="AlphaFoldDB" id="A0A2X3VCF2"/>
<keyword evidence="4" id="KW-0813">Transport</keyword>
<keyword evidence="5" id="KW-0050">Antiport</keyword>
<feature type="transmembrane region" description="Helical" evidence="12">
    <location>
        <begin position="271"/>
        <end position="289"/>
    </location>
</feature>
<evidence type="ECO:0000256" key="6">
    <source>
        <dbReference type="ARBA" id="ARBA00022475"/>
    </source>
</evidence>
<evidence type="ECO:0000256" key="8">
    <source>
        <dbReference type="ARBA" id="ARBA00022989"/>
    </source>
</evidence>
<reference evidence="13 14" key="1">
    <citation type="submission" date="2018-06" db="EMBL/GenBank/DDBJ databases">
        <authorList>
            <consortium name="Pathogen Informatics"/>
            <person name="Doyle S."/>
        </authorList>
    </citation>
    <scope>NUCLEOTIDE SEQUENCE [LARGE SCALE GENOMIC DNA]</scope>
    <source>
        <strain evidence="13 14">NCTC12278</strain>
    </source>
</reference>
<comment type="subcellular location">
    <subcellularLocation>
        <location evidence="2">Cell membrane</location>
        <topology evidence="2">Multi-pass membrane protein</topology>
    </subcellularLocation>
</comment>
<proteinExistence type="predicted"/>
<dbReference type="PANTHER" id="PTHR43298">
    <property type="entry name" value="MULTIDRUG RESISTANCE PROTEIN NORM-RELATED"/>
    <property type="match status" value="1"/>
</dbReference>
<dbReference type="CDD" id="cd13137">
    <property type="entry name" value="MATE_NorM_like"/>
    <property type="match status" value="1"/>
</dbReference>
<evidence type="ECO:0000256" key="12">
    <source>
        <dbReference type="SAM" id="Phobius"/>
    </source>
</evidence>
<dbReference type="STRING" id="1123303.GCA_000372425_01729"/>
<dbReference type="GO" id="GO:0006811">
    <property type="term" value="P:monoatomic ion transport"/>
    <property type="evidence" value="ECO:0007669"/>
    <property type="project" value="UniProtKB-KW"/>
</dbReference>
<dbReference type="GO" id="GO:0015297">
    <property type="term" value="F:antiporter activity"/>
    <property type="evidence" value="ECO:0007669"/>
    <property type="project" value="UniProtKB-KW"/>
</dbReference>
<evidence type="ECO:0000256" key="5">
    <source>
        <dbReference type="ARBA" id="ARBA00022449"/>
    </source>
</evidence>
<dbReference type="GO" id="GO:0005886">
    <property type="term" value="C:plasma membrane"/>
    <property type="evidence" value="ECO:0007669"/>
    <property type="project" value="UniProtKB-SubCell"/>
</dbReference>
<keyword evidence="9" id="KW-0406">Ion transport</keyword>
<dbReference type="Proteomes" id="UP000249495">
    <property type="component" value="Chromosome 1"/>
</dbReference>